<sequence length="171" mass="18430">MADPTPHPDHRITRIYVLSEDAWHLELDHRDTRCLITAIVPDEDPAREPSFCLAAPAGDHHVPHAVMRWFMDEVAEEIRRVRGWTELPPAAVDTVVALREVVADGWDDEDGPALLALLSGVLPADQVAAVVLEVLSADTTALAGRPPAPGAVAALRERMAGAGWRSGTTDG</sequence>
<dbReference type="Proteomes" id="UP001250181">
    <property type="component" value="Unassembled WGS sequence"/>
</dbReference>
<name>A0ABU3QCH3_9ACTN</name>
<organism evidence="1 2">
    <name type="scientific">Streptomyces tamarix</name>
    <dbReference type="NCBI Taxonomy" id="3078565"/>
    <lineage>
        <taxon>Bacteria</taxon>
        <taxon>Bacillati</taxon>
        <taxon>Actinomycetota</taxon>
        <taxon>Actinomycetes</taxon>
        <taxon>Kitasatosporales</taxon>
        <taxon>Streptomycetaceae</taxon>
        <taxon>Streptomyces</taxon>
    </lineage>
</organism>
<evidence type="ECO:0000313" key="2">
    <source>
        <dbReference type="Proteomes" id="UP001250181"/>
    </source>
</evidence>
<dbReference type="RefSeq" id="WP_315875486.1">
    <property type="nucleotide sequence ID" value="NZ_JAWCTQ010000001.1"/>
</dbReference>
<protein>
    <submittedName>
        <fullName evidence="1">Uncharacterized protein</fullName>
    </submittedName>
</protein>
<keyword evidence="2" id="KW-1185">Reference proteome</keyword>
<reference evidence="1 2" key="1">
    <citation type="submission" date="2023-09" db="EMBL/GenBank/DDBJ databases">
        <title>Streptomyces sp. nov.: A antagonism against Alternaria gaisen Producing Streptochlin, Isolated from Tamarix root soil.</title>
        <authorList>
            <person name="Chen Y."/>
        </authorList>
    </citation>
    <scope>NUCLEOTIDE SEQUENCE [LARGE SCALE GENOMIC DNA]</scope>
    <source>
        <strain evidence="1 2">TRM76323</strain>
    </source>
</reference>
<comment type="caution">
    <text evidence="1">The sequence shown here is derived from an EMBL/GenBank/DDBJ whole genome shotgun (WGS) entry which is preliminary data.</text>
</comment>
<proteinExistence type="predicted"/>
<accession>A0ABU3QCH3</accession>
<gene>
    <name evidence="1" type="ORF">RND61_00045</name>
</gene>
<dbReference type="EMBL" id="JAWCTQ010000001">
    <property type="protein sequence ID" value="MDT9680483.1"/>
    <property type="molecule type" value="Genomic_DNA"/>
</dbReference>
<evidence type="ECO:0000313" key="1">
    <source>
        <dbReference type="EMBL" id="MDT9680483.1"/>
    </source>
</evidence>